<name>A0A834WV01_9FABA</name>
<proteinExistence type="predicted"/>
<evidence type="ECO:0000313" key="2">
    <source>
        <dbReference type="EMBL" id="KAF7832971.1"/>
    </source>
</evidence>
<evidence type="ECO:0000256" key="1">
    <source>
        <dbReference type="SAM" id="MobiDB-lite"/>
    </source>
</evidence>
<comment type="caution">
    <text evidence="2">The sequence shown here is derived from an EMBL/GenBank/DDBJ whole genome shotgun (WGS) entry which is preliminary data.</text>
</comment>
<organism evidence="2 3">
    <name type="scientific">Senna tora</name>
    <dbReference type="NCBI Taxonomy" id="362788"/>
    <lineage>
        <taxon>Eukaryota</taxon>
        <taxon>Viridiplantae</taxon>
        <taxon>Streptophyta</taxon>
        <taxon>Embryophyta</taxon>
        <taxon>Tracheophyta</taxon>
        <taxon>Spermatophyta</taxon>
        <taxon>Magnoliopsida</taxon>
        <taxon>eudicotyledons</taxon>
        <taxon>Gunneridae</taxon>
        <taxon>Pentapetalae</taxon>
        <taxon>rosids</taxon>
        <taxon>fabids</taxon>
        <taxon>Fabales</taxon>
        <taxon>Fabaceae</taxon>
        <taxon>Caesalpinioideae</taxon>
        <taxon>Cassia clade</taxon>
        <taxon>Senna</taxon>
    </lineage>
</organism>
<gene>
    <name evidence="2" type="ORF">G2W53_015304</name>
</gene>
<dbReference type="EMBL" id="JAAIUW010000005">
    <property type="protein sequence ID" value="KAF7832971.1"/>
    <property type="molecule type" value="Genomic_DNA"/>
</dbReference>
<feature type="region of interest" description="Disordered" evidence="1">
    <location>
        <begin position="82"/>
        <end position="102"/>
    </location>
</feature>
<accession>A0A834WV01</accession>
<evidence type="ECO:0000313" key="3">
    <source>
        <dbReference type="Proteomes" id="UP000634136"/>
    </source>
</evidence>
<dbReference type="AlphaFoldDB" id="A0A834WV01"/>
<protein>
    <submittedName>
        <fullName evidence="2">Uncharacterized protein</fullName>
    </submittedName>
</protein>
<reference evidence="2" key="1">
    <citation type="submission" date="2020-09" db="EMBL/GenBank/DDBJ databases">
        <title>Genome-Enabled Discovery of Anthraquinone Biosynthesis in Senna tora.</title>
        <authorList>
            <person name="Kang S.-H."/>
            <person name="Pandey R.P."/>
            <person name="Lee C.-M."/>
            <person name="Sim J.-S."/>
            <person name="Jeong J.-T."/>
            <person name="Choi B.-S."/>
            <person name="Jung M."/>
            <person name="Ginzburg D."/>
            <person name="Zhao K."/>
            <person name="Won S.Y."/>
            <person name="Oh T.-J."/>
            <person name="Yu Y."/>
            <person name="Kim N.-H."/>
            <person name="Lee O.R."/>
            <person name="Lee T.-H."/>
            <person name="Bashyal P."/>
            <person name="Kim T.-S."/>
            <person name="Lee W.-H."/>
            <person name="Kawkins C."/>
            <person name="Kim C.-K."/>
            <person name="Kim J.S."/>
            <person name="Ahn B.O."/>
            <person name="Rhee S.Y."/>
            <person name="Sohng J.K."/>
        </authorList>
    </citation>
    <scope>NUCLEOTIDE SEQUENCE</scope>
    <source>
        <tissue evidence="2">Leaf</tissue>
    </source>
</reference>
<dbReference type="Proteomes" id="UP000634136">
    <property type="component" value="Unassembled WGS sequence"/>
</dbReference>
<keyword evidence="3" id="KW-1185">Reference proteome</keyword>
<sequence>MATGQISRCRRLVAADLVEEKAEVLRETDFAGENVEVLRESEGEEASAAAEEEVFGLEISRCRRLVAADLAGENAEVLLESEGEEASAAAEEELFGLEEDPWPPDRSLDAVVSLQHILPEKAQRCFGRVKEKKPPPPRKRKCLDFPQVLVLRASVDVVDEKDY</sequence>